<proteinExistence type="predicted"/>
<name>A0A2X1YJD7_9FIRM</name>
<accession>A0A2X1YJD7</accession>
<sequence>MENLDLSYTDLAHKILSLYLTDFDKDDCLGLIEKSYASFEDEIAKVSYQKDFYLELYHGRTSAFKDFALCLLPNLLA</sequence>
<dbReference type="AlphaFoldDB" id="A0A2X1YJD7"/>
<reference evidence="1 2" key="1">
    <citation type="submission" date="2018-06" db="EMBL/GenBank/DDBJ databases">
        <authorList>
            <consortium name="Pathogen Informatics"/>
            <person name="Doyle S."/>
        </authorList>
    </citation>
    <scope>NUCLEOTIDE SEQUENCE [LARGE SCALE GENOMIC DNA]</scope>
    <source>
        <strain evidence="1 2">NCTC13076</strain>
    </source>
</reference>
<evidence type="ECO:0000313" key="1">
    <source>
        <dbReference type="EMBL" id="SPY31895.1"/>
    </source>
</evidence>
<dbReference type="GO" id="GO:1901605">
    <property type="term" value="P:alpha-amino acid metabolic process"/>
    <property type="evidence" value="ECO:0007669"/>
    <property type="project" value="UniProtKB-ARBA"/>
</dbReference>
<dbReference type="InterPro" id="IPR037158">
    <property type="entry name" value="Thr_synth_N_sf"/>
</dbReference>
<dbReference type="SUPFAM" id="SSF53686">
    <property type="entry name" value="Tryptophan synthase beta subunit-like PLP-dependent enzymes"/>
    <property type="match status" value="1"/>
</dbReference>
<organism evidence="1 2">
    <name type="scientific">Peptoniphilus harei</name>
    <dbReference type="NCBI Taxonomy" id="54005"/>
    <lineage>
        <taxon>Bacteria</taxon>
        <taxon>Bacillati</taxon>
        <taxon>Bacillota</taxon>
        <taxon>Tissierellia</taxon>
        <taxon>Tissierellales</taxon>
        <taxon>Peptoniphilaceae</taxon>
        <taxon>Peptoniphilus</taxon>
    </lineage>
</organism>
<dbReference type="Gene3D" id="3.90.1380.10">
    <property type="entry name" value="Threonine synthase, N-terminal domain"/>
    <property type="match status" value="1"/>
</dbReference>
<protein>
    <submittedName>
        <fullName evidence="1">Threonine synthase</fullName>
    </submittedName>
</protein>
<evidence type="ECO:0000313" key="2">
    <source>
        <dbReference type="Proteomes" id="UP000250070"/>
    </source>
</evidence>
<dbReference type="Proteomes" id="UP000250070">
    <property type="component" value="Unassembled WGS sequence"/>
</dbReference>
<dbReference type="EMBL" id="UATM01000005">
    <property type="protein sequence ID" value="SPY31895.1"/>
    <property type="molecule type" value="Genomic_DNA"/>
</dbReference>
<dbReference type="InterPro" id="IPR036052">
    <property type="entry name" value="TrpB-like_PALP_sf"/>
</dbReference>
<gene>
    <name evidence="1" type="ORF">NCTC13076_00056</name>
</gene>